<keyword evidence="5" id="KW-1185">Reference proteome</keyword>
<dbReference type="Pfam" id="PF13414">
    <property type="entry name" value="TPR_11"/>
    <property type="match status" value="1"/>
</dbReference>
<accession>A0A0D2LQ08</accession>
<dbReference type="OMA" id="RIETHGW"/>
<dbReference type="GO" id="GO:0006620">
    <property type="term" value="P:post-translational protein targeting to endoplasmic reticulum membrane"/>
    <property type="evidence" value="ECO:0007669"/>
    <property type="project" value="TreeGrafter"/>
</dbReference>
<sequence length="413" mass="46461">MYSAPCSSNAERLKAQGNEFHQKGQYQAAHHKYTEAIKEDPTNAIYYANRAASSLAMNEYLDAAGDATKAKDLDPNYAKAWSRLASATFALSAYDRSVHAWEIALQCLPPEEQSNETQKTLRAQFTAGLAKAQKAQNTPIDQDKVIELANDKNMPWTKAAELEAEYVAKKFQSSAFVVLCAYREFKKGVDDMKKLETTKTPEQIKWMAKTGTLSDISNGVLWDPRVLHLEGSDWIDKFNEQVSFEAAVHKAWVKGGAKTIKQEAPQRLKKEGWESVRPALSITIRAWIMLGLFANSTGKFSTAMEYYSRTIEVLQWGAHTWRDVPMEDRGVVFEKTFIRGAKRLRLTAMHTCIARKEAGVPVVVTKEELVEFARDIIAETDANSPTAPNDFDFGFVASFWMYPQVGIQHWGIP</sequence>
<keyword evidence="2 3" id="KW-0802">TPR repeat</keyword>
<dbReference type="GO" id="GO:0072380">
    <property type="term" value="C:TRC complex"/>
    <property type="evidence" value="ECO:0007669"/>
    <property type="project" value="TreeGrafter"/>
</dbReference>
<dbReference type="Proteomes" id="UP000054270">
    <property type="component" value="Unassembled WGS sequence"/>
</dbReference>
<dbReference type="InterPro" id="IPR047150">
    <property type="entry name" value="SGT"/>
</dbReference>
<proteinExistence type="predicted"/>
<reference evidence="5" key="1">
    <citation type="submission" date="2014-04" db="EMBL/GenBank/DDBJ databases">
        <title>Evolutionary Origins and Diversification of the Mycorrhizal Mutualists.</title>
        <authorList>
            <consortium name="DOE Joint Genome Institute"/>
            <consortium name="Mycorrhizal Genomics Consortium"/>
            <person name="Kohler A."/>
            <person name="Kuo A."/>
            <person name="Nagy L.G."/>
            <person name="Floudas D."/>
            <person name="Copeland A."/>
            <person name="Barry K.W."/>
            <person name="Cichocki N."/>
            <person name="Veneault-Fourrey C."/>
            <person name="LaButti K."/>
            <person name="Lindquist E.A."/>
            <person name="Lipzen A."/>
            <person name="Lundell T."/>
            <person name="Morin E."/>
            <person name="Murat C."/>
            <person name="Riley R."/>
            <person name="Ohm R."/>
            <person name="Sun H."/>
            <person name="Tunlid A."/>
            <person name="Henrissat B."/>
            <person name="Grigoriev I.V."/>
            <person name="Hibbett D.S."/>
            <person name="Martin F."/>
        </authorList>
    </citation>
    <scope>NUCLEOTIDE SEQUENCE [LARGE SCALE GENOMIC DNA]</scope>
    <source>
        <strain evidence="5">FD-334 SS-4</strain>
    </source>
</reference>
<feature type="repeat" description="TPR" evidence="3">
    <location>
        <begin position="10"/>
        <end position="43"/>
    </location>
</feature>
<dbReference type="GO" id="GO:0016020">
    <property type="term" value="C:membrane"/>
    <property type="evidence" value="ECO:0007669"/>
    <property type="project" value="TreeGrafter"/>
</dbReference>
<dbReference type="SMART" id="SM00028">
    <property type="entry name" value="TPR"/>
    <property type="match status" value="4"/>
</dbReference>
<dbReference type="PANTHER" id="PTHR45831:SF2">
    <property type="entry name" value="LD24721P"/>
    <property type="match status" value="1"/>
</dbReference>
<gene>
    <name evidence="4" type="ORF">HYPSUDRAFT_1084617</name>
</gene>
<dbReference type="PANTHER" id="PTHR45831">
    <property type="entry name" value="LD24721P"/>
    <property type="match status" value="1"/>
</dbReference>
<evidence type="ECO:0000313" key="5">
    <source>
        <dbReference type="Proteomes" id="UP000054270"/>
    </source>
</evidence>
<dbReference type="GO" id="GO:0060090">
    <property type="term" value="F:molecular adaptor activity"/>
    <property type="evidence" value="ECO:0007669"/>
    <property type="project" value="TreeGrafter"/>
</dbReference>
<keyword evidence="1" id="KW-0677">Repeat</keyword>
<dbReference type="InterPro" id="IPR019734">
    <property type="entry name" value="TPR_rpt"/>
</dbReference>
<evidence type="ECO:0000313" key="4">
    <source>
        <dbReference type="EMBL" id="KJA12898.1"/>
    </source>
</evidence>
<evidence type="ECO:0000256" key="2">
    <source>
        <dbReference type="ARBA" id="ARBA00022803"/>
    </source>
</evidence>
<dbReference type="SUPFAM" id="SSF48452">
    <property type="entry name" value="TPR-like"/>
    <property type="match status" value="1"/>
</dbReference>
<protein>
    <recommendedName>
        <fullName evidence="6">TPR-like protein</fullName>
    </recommendedName>
</protein>
<dbReference type="OrthoDB" id="2423701at2759"/>
<organism evidence="4 5">
    <name type="scientific">Hypholoma sublateritium (strain FD-334 SS-4)</name>
    <dbReference type="NCBI Taxonomy" id="945553"/>
    <lineage>
        <taxon>Eukaryota</taxon>
        <taxon>Fungi</taxon>
        <taxon>Dikarya</taxon>
        <taxon>Basidiomycota</taxon>
        <taxon>Agaricomycotina</taxon>
        <taxon>Agaricomycetes</taxon>
        <taxon>Agaricomycetidae</taxon>
        <taxon>Agaricales</taxon>
        <taxon>Agaricineae</taxon>
        <taxon>Strophariaceae</taxon>
        <taxon>Hypholoma</taxon>
    </lineage>
</organism>
<name>A0A0D2LQ08_HYPSF</name>
<evidence type="ECO:0000256" key="3">
    <source>
        <dbReference type="PROSITE-ProRule" id="PRU00339"/>
    </source>
</evidence>
<evidence type="ECO:0000256" key="1">
    <source>
        <dbReference type="ARBA" id="ARBA00022737"/>
    </source>
</evidence>
<dbReference type="EMBL" id="KN817848">
    <property type="protein sequence ID" value="KJA12898.1"/>
    <property type="molecule type" value="Genomic_DNA"/>
</dbReference>
<dbReference type="AlphaFoldDB" id="A0A0D2LQ08"/>
<dbReference type="STRING" id="945553.A0A0D2LQ08"/>
<dbReference type="InterPro" id="IPR011990">
    <property type="entry name" value="TPR-like_helical_dom_sf"/>
</dbReference>
<dbReference type="PROSITE" id="PS50005">
    <property type="entry name" value="TPR"/>
    <property type="match status" value="1"/>
</dbReference>
<evidence type="ECO:0008006" key="6">
    <source>
        <dbReference type="Google" id="ProtNLM"/>
    </source>
</evidence>
<dbReference type="Gene3D" id="1.25.40.10">
    <property type="entry name" value="Tetratricopeptide repeat domain"/>
    <property type="match status" value="1"/>
</dbReference>